<keyword evidence="4" id="KW-1185">Reference proteome</keyword>
<evidence type="ECO:0000256" key="1">
    <source>
        <dbReference type="SAM" id="MobiDB-lite"/>
    </source>
</evidence>
<feature type="signal peptide" evidence="2">
    <location>
        <begin position="1"/>
        <end position="21"/>
    </location>
</feature>
<dbReference type="EMBL" id="JBHSDV010000002">
    <property type="protein sequence ID" value="MFC4387892.1"/>
    <property type="molecule type" value="Genomic_DNA"/>
</dbReference>
<protein>
    <submittedName>
        <fullName evidence="3">Extracellular solute-binding protein</fullName>
    </submittedName>
</protein>
<dbReference type="PANTHER" id="PTHR42779:SF1">
    <property type="entry name" value="PROTEIN YNJB"/>
    <property type="match status" value="1"/>
</dbReference>
<evidence type="ECO:0000313" key="3">
    <source>
        <dbReference type="EMBL" id="MFC4387892.1"/>
    </source>
</evidence>
<dbReference type="PANTHER" id="PTHR42779">
    <property type="entry name" value="PROTEIN YNJB"/>
    <property type="match status" value="1"/>
</dbReference>
<accession>A0ABV8VTW9</accession>
<dbReference type="SUPFAM" id="SSF53850">
    <property type="entry name" value="Periplasmic binding protein-like II"/>
    <property type="match status" value="1"/>
</dbReference>
<dbReference type="PROSITE" id="PS51257">
    <property type="entry name" value="PROKAR_LIPOPROTEIN"/>
    <property type="match status" value="1"/>
</dbReference>
<dbReference type="InterPro" id="IPR006059">
    <property type="entry name" value="SBP"/>
</dbReference>
<dbReference type="RefSeq" id="WP_390198538.1">
    <property type="nucleotide sequence ID" value="NZ_JBHSDV010000002.1"/>
</dbReference>
<proteinExistence type="predicted"/>
<feature type="chain" id="PRO_5045377397" evidence="2">
    <location>
        <begin position="22"/>
        <end position="406"/>
    </location>
</feature>
<evidence type="ECO:0000313" key="4">
    <source>
        <dbReference type="Proteomes" id="UP001595880"/>
    </source>
</evidence>
<reference evidence="4" key="1">
    <citation type="journal article" date="2019" name="Int. J. Syst. Evol. Microbiol.">
        <title>The Global Catalogue of Microorganisms (GCM) 10K type strain sequencing project: providing services to taxonomists for standard genome sequencing and annotation.</title>
        <authorList>
            <consortium name="The Broad Institute Genomics Platform"/>
            <consortium name="The Broad Institute Genome Sequencing Center for Infectious Disease"/>
            <person name="Wu L."/>
            <person name="Ma J."/>
        </authorList>
    </citation>
    <scope>NUCLEOTIDE SEQUENCE [LARGE SCALE GENOMIC DNA]</scope>
    <source>
        <strain evidence="4">KACC 14058</strain>
    </source>
</reference>
<evidence type="ECO:0000256" key="2">
    <source>
        <dbReference type="SAM" id="SignalP"/>
    </source>
</evidence>
<organism evidence="3 4">
    <name type="scientific">Gracilibacillus marinus</name>
    <dbReference type="NCBI Taxonomy" id="630535"/>
    <lineage>
        <taxon>Bacteria</taxon>
        <taxon>Bacillati</taxon>
        <taxon>Bacillota</taxon>
        <taxon>Bacilli</taxon>
        <taxon>Bacillales</taxon>
        <taxon>Bacillaceae</taxon>
        <taxon>Gracilibacillus</taxon>
    </lineage>
</organism>
<dbReference type="Proteomes" id="UP001595880">
    <property type="component" value="Unassembled WGS sequence"/>
</dbReference>
<keyword evidence="2" id="KW-0732">Signal</keyword>
<dbReference type="Gene3D" id="3.40.190.10">
    <property type="entry name" value="Periplasmic binding protein-like II"/>
    <property type="match status" value="2"/>
</dbReference>
<gene>
    <name evidence="3" type="ORF">ACFOZ1_08715</name>
</gene>
<dbReference type="Pfam" id="PF01547">
    <property type="entry name" value="SBP_bac_1"/>
    <property type="match status" value="1"/>
</dbReference>
<sequence>MKKIVFSLVWCCLLVMLVACGNDSEQANAEEEKESTTTAETNTEPEEKNQKDFEELNIATAGDTNMVDIQEQEIKPIFHSKISEDTKIRVVGTGAGDAGSLSIFEKLHAQEMAGSEEWDIDLAIVHQSVMSQLIENGLIEKWVPMSANKEYVVSEDSKQSLGTNVEDYVIPMFHSQVAIAYNPDNIKNGLNSFEELESWVKENPQRFGYNGITNGASGVAFTTAYLYWKTGDYEQLTQGPYDEQLESKWEDVFKELKSLPVTYTNGNNGTLDMLNRGEIDAGPVWVDMFNSWVNEGRLNPNLELALLEPGLPGQPMYVVIPKKAKNKEAALAYADLLTSPEVQSDVIVEKYNWYPGIDANAVLPHVSEDGKNRLFKNISADILNERGQSLPINEYFERLKEAYEKY</sequence>
<comment type="caution">
    <text evidence="3">The sequence shown here is derived from an EMBL/GenBank/DDBJ whole genome shotgun (WGS) entry which is preliminary data.</text>
</comment>
<feature type="region of interest" description="Disordered" evidence="1">
    <location>
        <begin position="25"/>
        <end position="53"/>
    </location>
</feature>
<name>A0ABV8VTW9_9BACI</name>